<evidence type="ECO:0000313" key="3">
    <source>
        <dbReference type="Proteomes" id="UP001316087"/>
    </source>
</evidence>
<reference evidence="2 3" key="1">
    <citation type="submission" date="2022-03" db="EMBL/GenBank/DDBJ databases">
        <authorList>
            <person name="Jo J.-H."/>
            <person name="Im W.-T."/>
        </authorList>
    </citation>
    <scope>NUCLEOTIDE SEQUENCE [LARGE SCALE GENOMIC DNA]</scope>
    <source>
        <strain evidence="2 3">MA9</strain>
    </source>
</reference>
<proteinExistence type="predicted"/>
<evidence type="ECO:0008006" key="4">
    <source>
        <dbReference type="Google" id="ProtNLM"/>
    </source>
</evidence>
<dbReference type="RefSeq" id="WP_241368401.1">
    <property type="nucleotide sequence ID" value="NZ_JAKZFC010000001.1"/>
</dbReference>
<dbReference type="Proteomes" id="UP001316087">
    <property type="component" value="Unassembled WGS sequence"/>
</dbReference>
<dbReference type="EMBL" id="JAKZFC010000001">
    <property type="protein sequence ID" value="MCH7321372.1"/>
    <property type="molecule type" value="Genomic_DNA"/>
</dbReference>
<evidence type="ECO:0000256" key="1">
    <source>
        <dbReference type="SAM" id="Phobius"/>
    </source>
</evidence>
<feature type="transmembrane region" description="Helical" evidence="1">
    <location>
        <begin position="75"/>
        <end position="96"/>
    </location>
</feature>
<keyword evidence="1" id="KW-0472">Membrane</keyword>
<keyword evidence="3" id="KW-1185">Reference proteome</keyword>
<sequence>MSYIKLVNFEVQRFFKFLVALVVVVATTQVIAAFLSASNYKDQAETVMQREKLLAQDYVTDYGSYSIFNFFNNSLFLLSIMFAAAMLMIYIFFIWYRDWLGKSSFIYRLLMLPTERRNVYFAKLTAILLFVFCIVGVQVLLIEVAQLIMKQIIPAELLIESGAIITYSYELMSILYPKTMVHFLVSYGVGTAFVAMIFTAILVERSYHLKGIFIAGVYITLSLALLLVPVFIGYNTDYFYVKELLMMDVLMALIVFVSAVIIANYLLKRKINV</sequence>
<gene>
    <name evidence="2" type="ORF">LZ480_05650</name>
</gene>
<comment type="caution">
    <text evidence="2">The sequence shown here is derived from an EMBL/GenBank/DDBJ whole genome shotgun (WGS) entry which is preliminary data.</text>
</comment>
<evidence type="ECO:0000313" key="2">
    <source>
        <dbReference type="EMBL" id="MCH7321372.1"/>
    </source>
</evidence>
<feature type="transmembrane region" description="Helical" evidence="1">
    <location>
        <begin position="244"/>
        <end position="267"/>
    </location>
</feature>
<feature type="transmembrane region" description="Helical" evidence="1">
    <location>
        <begin position="120"/>
        <end position="145"/>
    </location>
</feature>
<protein>
    <recommendedName>
        <fullName evidence="4">ABC transporter permease</fullName>
    </recommendedName>
</protein>
<name>A0ABS9UAL4_9BACL</name>
<accession>A0ABS9UAL4</accession>
<feature type="transmembrane region" description="Helical" evidence="1">
    <location>
        <begin position="182"/>
        <end position="203"/>
    </location>
</feature>
<keyword evidence="1" id="KW-1133">Transmembrane helix</keyword>
<organism evidence="2 3">
    <name type="scientific">Solibacillus palustris</name>
    <dbReference type="NCBI Taxonomy" id="2908203"/>
    <lineage>
        <taxon>Bacteria</taxon>
        <taxon>Bacillati</taxon>
        <taxon>Bacillota</taxon>
        <taxon>Bacilli</taxon>
        <taxon>Bacillales</taxon>
        <taxon>Caryophanaceae</taxon>
        <taxon>Solibacillus</taxon>
    </lineage>
</organism>
<feature type="transmembrane region" description="Helical" evidence="1">
    <location>
        <begin position="14"/>
        <end position="35"/>
    </location>
</feature>
<feature type="transmembrane region" description="Helical" evidence="1">
    <location>
        <begin position="212"/>
        <end position="232"/>
    </location>
</feature>
<keyword evidence="1" id="KW-0812">Transmembrane</keyword>